<dbReference type="RefSeq" id="WP_344114580.1">
    <property type="nucleotide sequence ID" value="NZ_BAAANE010000009.1"/>
</dbReference>
<dbReference type="PROSITE" id="PS51257">
    <property type="entry name" value="PROKAR_LIPOPROTEIN"/>
    <property type="match status" value="1"/>
</dbReference>
<proteinExistence type="predicted"/>
<keyword evidence="2" id="KW-1185">Reference proteome</keyword>
<gene>
    <name evidence="1" type="ORF">GCM10009744_50880</name>
</gene>
<reference evidence="1 2" key="1">
    <citation type="journal article" date="2019" name="Int. J. Syst. Evol. Microbiol.">
        <title>The Global Catalogue of Microorganisms (GCM) 10K type strain sequencing project: providing services to taxonomists for standard genome sequencing and annotation.</title>
        <authorList>
            <consortium name="The Broad Institute Genomics Platform"/>
            <consortium name="The Broad Institute Genome Sequencing Center for Infectious Disease"/>
            <person name="Wu L."/>
            <person name="Ma J."/>
        </authorList>
    </citation>
    <scope>NUCLEOTIDE SEQUENCE [LARGE SCALE GENOMIC DNA]</scope>
    <source>
        <strain evidence="1 2">JCM 14306</strain>
    </source>
</reference>
<dbReference type="EMBL" id="BAAANE010000009">
    <property type="protein sequence ID" value="GAA1652742.1"/>
    <property type="molecule type" value="Genomic_DNA"/>
</dbReference>
<accession>A0ABN2FM17</accession>
<sequence>MTSRRGVLALVALAVTITAGCDSKQPESAPTPSPTYQLEPRPVRPDEIALSGHAVSDGDTTFIPIGLTTGMDMIIGSHAEFAAKGQFISVRLVVTNKGRSSVLFNPKRQLLVLSDGTQLKPDDQAMLIKRQPAEFNLGAAVRLEFDLYYDAPKGAKVVALMGFGGPTLTDMKDATGTRIPLT</sequence>
<dbReference type="Proteomes" id="UP001501319">
    <property type="component" value="Unassembled WGS sequence"/>
</dbReference>
<evidence type="ECO:0000313" key="2">
    <source>
        <dbReference type="Proteomes" id="UP001501319"/>
    </source>
</evidence>
<evidence type="ECO:0000313" key="1">
    <source>
        <dbReference type="EMBL" id="GAA1652742.1"/>
    </source>
</evidence>
<organism evidence="1 2">
    <name type="scientific">Kribbella alba</name>
    <dbReference type="NCBI Taxonomy" id="190197"/>
    <lineage>
        <taxon>Bacteria</taxon>
        <taxon>Bacillati</taxon>
        <taxon>Actinomycetota</taxon>
        <taxon>Actinomycetes</taxon>
        <taxon>Propionibacteriales</taxon>
        <taxon>Kribbellaceae</taxon>
        <taxon>Kribbella</taxon>
    </lineage>
</organism>
<name>A0ABN2FM17_9ACTN</name>
<comment type="caution">
    <text evidence="1">The sequence shown here is derived from an EMBL/GenBank/DDBJ whole genome shotgun (WGS) entry which is preliminary data.</text>
</comment>
<protein>
    <submittedName>
        <fullName evidence="1">DUF4352 domain-containing protein</fullName>
    </submittedName>
</protein>